<sequence length="323" mass="35618">MEESKTSENENHEPKKNAWALSEESKAVKVITNQTLKAKNDKSTKEIGTNSPNRNSSKKNKQNDICIEKTEVKSCKVNAASVPGKDLVLRDQSHCKAKKSPNSPAKAEKLPASQAKVERAPSLQAKTEKPSKSPNSPVKTEKTSSSQAIVAEKTLNSQRKAEKALGSQMKSEKVPSLPAEAEKVPNLLLKENMRQTELQHIGKKIPSSFTSLDKVNTGVAEEEKSAVENSQPPQKQQTCTDNTGDSDDSASGTEDISDDLSKMKSDESNKENSSEMDYLENATVIDESTLTPEQRLGLKQAEERLERDHIFRLEKVFGSQFTY</sequence>
<proteinExistence type="predicted"/>
<reference evidence="1" key="2">
    <citation type="submission" date="2025-08" db="UniProtKB">
        <authorList>
            <consortium name="Ensembl"/>
        </authorList>
    </citation>
    <scope>IDENTIFICATION</scope>
</reference>
<organism evidence="1">
    <name type="scientific">Ovis aries</name>
    <name type="common">Sheep</name>
    <dbReference type="NCBI Taxonomy" id="9940"/>
    <lineage>
        <taxon>Eukaryota</taxon>
        <taxon>Metazoa</taxon>
        <taxon>Chordata</taxon>
        <taxon>Craniata</taxon>
        <taxon>Vertebrata</taxon>
        <taxon>Euteleostomi</taxon>
        <taxon>Mammalia</taxon>
        <taxon>Eutheria</taxon>
        <taxon>Laurasiatheria</taxon>
        <taxon>Artiodactyla</taxon>
        <taxon>Ruminantia</taxon>
        <taxon>Pecora</taxon>
        <taxon>Bovidae</taxon>
        <taxon>Caprinae</taxon>
        <taxon>Ovis</taxon>
    </lineage>
</organism>
<dbReference type="Ensembl" id="ENSOART00020057382.1">
    <property type="protein sequence ID" value="ENSOARP00020040690.1"/>
    <property type="gene ID" value="ENSOARG00020008020.2"/>
</dbReference>
<reference evidence="1" key="1">
    <citation type="submission" date="2020-11" db="EMBL/GenBank/DDBJ databases">
        <authorList>
            <person name="Davenport K.M."/>
            <person name="Bickhart D.M."/>
            <person name="Smith T.P.L."/>
            <person name="Murdoch B.M."/>
            <person name="Rosen B.D."/>
        </authorList>
    </citation>
    <scope>NUCLEOTIDE SEQUENCE [LARGE SCALE GENOMIC DNA]</scope>
    <source>
        <strain evidence="1">OAR_USU_Benz2616</strain>
    </source>
</reference>
<name>A0AC11D8T8_SHEEP</name>
<protein>
    <submittedName>
        <fullName evidence="1">Terminal uridylyl transferase 4</fullName>
    </submittedName>
</protein>
<reference evidence="1" key="3">
    <citation type="submission" date="2025-09" db="UniProtKB">
        <authorList>
            <consortium name="Ensembl"/>
        </authorList>
    </citation>
    <scope>IDENTIFICATION</scope>
</reference>
<accession>A0AC11D8T8</accession>
<gene>
    <name evidence="1" type="primary">TUT4</name>
</gene>
<evidence type="ECO:0000313" key="1">
    <source>
        <dbReference type="Ensembl" id="ENSOARP00020040690.1"/>
    </source>
</evidence>